<dbReference type="EMBL" id="MTKT01004810">
    <property type="protein sequence ID" value="OWM70137.1"/>
    <property type="molecule type" value="Genomic_DNA"/>
</dbReference>
<dbReference type="EMBL" id="PGOL01003604">
    <property type="protein sequence ID" value="PKI40330.1"/>
    <property type="molecule type" value="Genomic_DNA"/>
</dbReference>
<protein>
    <submittedName>
        <fullName evidence="2">Uncharacterized protein</fullName>
    </submittedName>
</protein>
<feature type="compositionally biased region" description="Basic and acidic residues" evidence="1">
    <location>
        <begin position="1"/>
        <end position="18"/>
    </location>
</feature>
<sequence length="74" mass="8265">MLKGGDYEMTKTADEKPLKPKARPLPKRGAVKVRIFKLLGEKLVSLCQCVCSGSPPMVDLERPRPELHPPRTPQ</sequence>
<comment type="caution">
    <text evidence="2">The sequence shown here is derived from an EMBL/GenBank/DDBJ whole genome shotgun (WGS) entry which is preliminary data.</text>
</comment>
<name>A0A218WB80_PUNGR</name>
<accession>A0A218WB80</accession>
<proteinExistence type="predicted"/>
<feature type="region of interest" description="Disordered" evidence="1">
    <location>
        <begin position="1"/>
        <end position="25"/>
    </location>
</feature>
<dbReference type="Proteomes" id="UP000197138">
    <property type="component" value="Unassembled WGS sequence"/>
</dbReference>
<dbReference type="AlphaFoldDB" id="A0A218WB80"/>
<reference evidence="3 5" key="3">
    <citation type="submission" date="2017-11" db="EMBL/GenBank/DDBJ databases">
        <title>De-novo sequencing of pomegranate (Punica granatum L.) genome.</title>
        <authorList>
            <person name="Akparov Z."/>
            <person name="Amiraslanov A."/>
            <person name="Hajiyeva S."/>
            <person name="Abbasov M."/>
            <person name="Kaur K."/>
            <person name="Hamwieh A."/>
            <person name="Solovyev V."/>
            <person name="Salamov A."/>
            <person name="Braich B."/>
            <person name="Kosarev P."/>
            <person name="Mahmoud A."/>
            <person name="Hajiyev E."/>
            <person name="Babayeva S."/>
            <person name="Izzatullayeva V."/>
            <person name="Mammadov A."/>
            <person name="Mammadov A."/>
            <person name="Sharifova S."/>
            <person name="Ojaghi J."/>
            <person name="Eynullazada K."/>
            <person name="Bayramov B."/>
            <person name="Abdulazimova A."/>
            <person name="Shahmuradov I."/>
        </authorList>
    </citation>
    <scope>NUCLEOTIDE SEQUENCE [LARGE SCALE GENOMIC DNA]</scope>
    <source>
        <strain evidence="3">AG2017</strain>
        <strain evidence="5">cv. AG2017</strain>
        <tissue evidence="3">Leaf</tissue>
    </source>
</reference>
<gene>
    <name evidence="2" type="ORF">CDL15_Pgr025987</name>
    <name evidence="3" type="ORF">CRG98_039285</name>
</gene>
<dbReference type="Proteomes" id="UP000233551">
    <property type="component" value="Unassembled WGS sequence"/>
</dbReference>
<evidence type="ECO:0000256" key="1">
    <source>
        <dbReference type="SAM" id="MobiDB-lite"/>
    </source>
</evidence>
<organism evidence="2 4">
    <name type="scientific">Punica granatum</name>
    <name type="common">Pomegranate</name>
    <dbReference type="NCBI Taxonomy" id="22663"/>
    <lineage>
        <taxon>Eukaryota</taxon>
        <taxon>Viridiplantae</taxon>
        <taxon>Streptophyta</taxon>
        <taxon>Embryophyta</taxon>
        <taxon>Tracheophyta</taxon>
        <taxon>Spermatophyta</taxon>
        <taxon>Magnoliopsida</taxon>
        <taxon>eudicotyledons</taxon>
        <taxon>Gunneridae</taxon>
        <taxon>Pentapetalae</taxon>
        <taxon>rosids</taxon>
        <taxon>malvids</taxon>
        <taxon>Myrtales</taxon>
        <taxon>Lythraceae</taxon>
        <taxon>Punica</taxon>
    </lineage>
</organism>
<reference evidence="4" key="1">
    <citation type="journal article" date="2017" name="Plant J.">
        <title>The pomegranate (Punica granatum L.) genome and the genomics of punicalagin biosynthesis.</title>
        <authorList>
            <person name="Qin G."/>
            <person name="Xu C."/>
            <person name="Ming R."/>
            <person name="Tang H."/>
            <person name="Guyot R."/>
            <person name="Kramer E.M."/>
            <person name="Hu Y."/>
            <person name="Yi X."/>
            <person name="Qi Y."/>
            <person name="Xu X."/>
            <person name="Gao Z."/>
            <person name="Pan H."/>
            <person name="Jian J."/>
            <person name="Tian Y."/>
            <person name="Yue Z."/>
            <person name="Xu Y."/>
        </authorList>
    </citation>
    <scope>NUCLEOTIDE SEQUENCE [LARGE SCALE GENOMIC DNA]</scope>
    <source>
        <strain evidence="4">cv. Dabenzi</strain>
    </source>
</reference>
<evidence type="ECO:0000313" key="2">
    <source>
        <dbReference type="EMBL" id="OWM70137.1"/>
    </source>
</evidence>
<evidence type="ECO:0000313" key="5">
    <source>
        <dbReference type="Proteomes" id="UP000233551"/>
    </source>
</evidence>
<reference evidence="2" key="2">
    <citation type="submission" date="2017-06" db="EMBL/GenBank/DDBJ databases">
        <title>The pomegranate genome and the genomics of punicalagin biosynthesis.</title>
        <authorList>
            <person name="Xu C."/>
        </authorList>
    </citation>
    <scope>NUCLEOTIDE SEQUENCE [LARGE SCALE GENOMIC DNA]</scope>
    <source>
        <tissue evidence="2">Fresh leaf</tissue>
    </source>
</reference>
<evidence type="ECO:0000313" key="3">
    <source>
        <dbReference type="EMBL" id="PKI40330.1"/>
    </source>
</evidence>
<keyword evidence="5" id="KW-1185">Reference proteome</keyword>
<evidence type="ECO:0000313" key="4">
    <source>
        <dbReference type="Proteomes" id="UP000197138"/>
    </source>
</evidence>